<dbReference type="Proteomes" id="UP000233551">
    <property type="component" value="Unassembled WGS sequence"/>
</dbReference>
<comment type="caution">
    <text evidence="2">The sequence shown here is derived from an EMBL/GenBank/DDBJ whole genome shotgun (WGS) entry which is preliminary data.</text>
</comment>
<feature type="compositionally biased region" description="Basic and acidic residues" evidence="1">
    <location>
        <begin position="1"/>
        <end position="12"/>
    </location>
</feature>
<reference evidence="2 3" key="1">
    <citation type="submission" date="2017-11" db="EMBL/GenBank/DDBJ databases">
        <title>De-novo sequencing of pomegranate (Punica granatum L.) genome.</title>
        <authorList>
            <person name="Akparov Z."/>
            <person name="Amiraslanov A."/>
            <person name="Hajiyeva S."/>
            <person name="Abbasov M."/>
            <person name="Kaur K."/>
            <person name="Hamwieh A."/>
            <person name="Solovyev V."/>
            <person name="Salamov A."/>
            <person name="Braich B."/>
            <person name="Kosarev P."/>
            <person name="Mahmoud A."/>
            <person name="Hajiyev E."/>
            <person name="Babayeva S."/>
            <person name="Izzatullayeva V."/>
            <person name="Mammadov A."/>
            <person name="Mammadov A."/>
            <person name="Sharifova S."/>
            <person name="Ojaghi J."/>
            <person name="Eynullazada K."/>
            <person name="Bayramov B."/>
            <person name="Abdulazimova A."/>
            <person name="Shahmuradov I."/>
        </authorList>
    </citation>
    <scope>NUCLEOTIDE SEQUENCE [LARGE SCALE GENOMIC DNA]</scope>
    <source>
        <strain evidence="3">cv. AG2017</strain>
        <tissue evidence="2">Leaf</tissue>
    </source>
</reference>
<accession>A0A2I0J6B0</accession>
<sequence length="125" mass="14430">MDYALREEEPHAPTDTNAPEVKEKYEWWEKSNRLILMLMKSREEMMKQDKPEVAHLATRPKGKGKKDHGKRQYKVLPKMDGSKGFLNLRNPTESERFVYSGNKRCSQGVGVGIFRIILSSGYALD</sequence>
<keyword evidence="3" id="KW-1185">Reference proteome</keyword>
<dbReference type="EMBL" id="PGOL01001992">
    <property type="protein sequence ID" value="PKI51764.1"/>
    <property type="molecule type" value="Genomic_DNA"/>
</dbReference>
<dbReference type="AlphaFoldDB" id="A0A2I0J6B0"/>
<gene>
    <name evidence="2" type="ORF">CRG98_027812</name>
</gene>
<evidence type="ECO:0000313" key="3">
    <source>
        <dbReference type="Proteomes" id="UP000233551"/>
    </source>
</evidence>
<protein>
    <submittedName>
        <fullName evidence="2">Uncharacterized protein</fullName>
    </submittedName>
</protein>
<feature type="compositionally biased region" description="Basic residues" evidence="1">
    <location>
        <begin position="58"/>
        <end position="73"/>
    </location>
</feature>
<evidence type="ECO:0000256" key="1">
    <source>
        <dbReference type="SAM" id="MobiDB-lite"/>
    </source>
</evidence>
<name>A0A2I0J6B0_PUNGR</name>
<evidence type="ECO:0000313" key="2">
    <source>
        <dbReference type="EMBL" id="PKI51764.1"/>
    </source>
</evidence>
<organism evidence="2 3">
    <name type="scientific">Punica granatum</name>
    <name type="common">Pomegranate</name>
    <dbReference type="NCBI Taxonomy" id="22663"/>
    <lineage>
        <taxon>Eukaryota</taxon>
        <taxon>Viridiplantae</taxon>
        <taxon>Streptophyta</taxon>
        <taxon>Embryophyta</taxon>
        <taxon>Tracheophyta</taxon>
        <taxon>Spermatophyta</taxon>
        <taxon>Magnoliopsida</taxon>
        <taxon>eudicotyledons</taxon>
        <taxon>Gunneridae</taxon>
        <taxon>Pentapetalae</taxon>
        <taxon>rosids</taxon>
        <taxon>malvids</taxon>
        <taxon>Myrtales</taxon>
        <taxon>Lythraceae</taxon>
        <taxon>Punica</taxon>
    </lineage>
</organism>
<feature type="region of interest" description="Disordered" evidence="1">
    <location>
        <begin position="47"/>
        <end position="74"/>
    </location>
</feature>
<feature type="region of interest" description="Disordered" evidence="1">
    <location>
        <begin position="1"/>
        <end position="21"/>
    </location>
</feature>
<proteinExistence type="predicted"/>